<feature type="transmembrane region" description="Helical" evidence="1">
    <location>
        <begin position="30"/>
        <end position="52"/>
    </location>
</feature>
<accession>A0A6L5HNE5</accession>
<dbReference type="Proteomes" id="UP000478064">
    <property type="component" value="Unassembled WGS sequence"/>
</dbReference>
<keyword evidence="1" id="KW-0472">Membrane</keyword>
<comment type="caution">
    <text evidence="2">The sequence shown here is derived from an EMBL/GenBank/DDBJ whole genome shotgun (WGS) entry which is preliminary data.</text>
</comment>
<protein>
    <submittedName>
        <fullName evidence="2">Uncharacterized protein</fullName>
    </submittedName>
</protein>
<name>A0A6L5HNE5_9PSED</name>
<dbReference type="AlphaFoldDB" id="A0A6L5HNE5"/>
<evidence type="ECO:0000313" key="3">
    <source>
        <dbReference type="Proteomes" id="UP000478064"/>
    </source>
</evidence>
<feature type="transmembrane region" description="Helical" evidence="1">
    <location>
        <begin position="73"/>
        <end position="94"/>
    </location>
</feature>
<keyword evidence="1" id="KW-1133">Transmembrane helix</keyword>
<organism evidence="2 3">
    <name type="scientific">Pseudomonas helleri</name>
    <dbReference type="NCBI Taxonomy" id="1608996"/>
    <lineage>
        <taxon>Bacteria</taxon>
        <taxon>Pseudomonadati</taxon>
        <taxon>Pseudomonadota</taxon>
        <taxon>Gammaproteobacteria</taxon>
        <taxon>Pseudomonadales</taxon>
        <taxon>Pseudomonadaceae</taxon>
        <taxon>Pseudomonas</taxon>
    </lineage>
</organism>
<proteinExistence type="predicted"/>
<sequence length="105" mass="11465">MPNYLINKKILVILKVKQRRFALSRPGPHLVYGSINGLTIGQVMSGVSPLTVTHKNYKKGLVMKAFSRAKNRLGSACFMSVSHAVLCGSFASVMSGQEARAWLSI</sequence>
<dbReference type="EMBL" id="WIVU01000004">
    <property type="protein sequence ID" value="MQU04783.1"/>
    <property type="molecule type" value="Genomic_DNA"/>
</dbReference>
<gene>
    <name evidence="2" type="ORF">GHO27_03675</name>
</gene>
<evidence type="ECO:0000256" key="1">
    <source>
        <dbReference type="SAM" id="Phobius"/>
    </source>
</evidence>
<dbReference type="RefSeq" id="WP_153372715.1">
    <property type="nucleotide sequence ID" value="NZ_WIVU01000004.1"/>
</dbReference>
<evidence type="ECO:0000313" key="2">
    <source>
        <dbReference type="EMBL" id="MQU04783.1"/>
    </source>
</evidence>
<reference evidence="2 3" key="1">
    <citation type="submission" date="2019-10" db="EMBL/GenBank/DDBJ databases">
        <title>Evaluation of single-gene subtyping targets for Pseudomonas.</title>
        <authorList>
            <person name="Reichler S.J."/>
            <person name="Orsi R.H."/>
            <person name="Wiedmann M."/>
            <person name="Martin N.H."/>
            <person name="Murphy S.I."/>
        </authorList>
    </citation>
    <scope>NUCLEOTIDE SEQUENCE [LARGE SCALE GENOMIC DNA]</scope>
    <source>
        <strain evidence="2 3">FSL R10-1637</strain>
    </source>
</reference>
<keyword evidence="1" id="KW-0812">Transmembrane</keyword>